<comment type="caution">
    <text evidence="1">The sequence shown here is derived from an EMBL/GenBank/DDBJ whole genome shotgun (WGS) entry which is preliminary data.</text>
</comment>
<evidence type="ECO:0000313" key="1">
    <source>
        <dbReference type="EMBL" id="KAH9682277.1"/>
    </source>
</evidence>
<reference evidence="2" key="1">
    <citation type="journal article" date="2023" name="Hortic. Res.">
        <title>A chromosome-level phased genome enabling allele-level studies in sweet orange: a case study on citrus Huanglongbing tolerance.</title>
        <authorList>
            <person name="Wu B."/>
            <person name="Yu Q."/>
            <person name="Deng Z."/>
            <person name="Duan Y."/>
            <person name="Luo F."/>
            <person name="Gmitter F. Jr."/>
        </authorList>
    </citation>
    <scope>NUCLEOTIDE SEQUENCE [LARGE SCALE GENOMIC DNA]</scope>
    <source>
        <strain evidence="2">cv. Valencia</strain>
    </source>
</reference>
<sequence>MNPKLYKAAAKGDIEPFKEIAKDELGGIVTDDTFSKKKKKKTDDTNNTVLHVNIMASPPTLQIEEGEISGISTKFVEQILDLCPSLLFQANAKGDSPLHLAAKKGDAAIVEFLIAFAKKQPIDLESGVESTARHMLELTNEEQNTPMHEAVRLRMVDAVKILIKADPHVPYSTNRNGETPLYMAAANGSVEIVAEILQNCPSPAHEGPDGKTALHAAVYTYPTEVIKQLLEKKRSLTAVRDKYGWTPLHHAAYSGRELTSKLLLERDTSAAFIGDKDRNMTALHLAAARGHIGIVNEIISSCPSRLLVKVDDRRWNFLHFAMVSLDIFQLSRLLIKHPIVRSSCLLSKDGDGNTPLHVVAAVCRLSPRVAVLPFLLKVVGGNDAVNNHGISVQDQEIQELSKNVGRGQYPNGILRVQTEKEPVDEEALKEMQSLHTVVAALIATVTFAAGFTLPGGYWGKEGPIPGTPILIKNAGFRAFVVSDVIAMVLSVSAIFIYFLTPAKTLRQTKFLSDMPHNFIMVSLLAMVVAFITGTYAVLAPSAGLSVATCVLGSSFILFAFANTFMLARGLYQRMFGNN</sequence>
<dbReference type="EMBL" id="CM039178">
    <property type="protein sequence ID" value="KAH9682277.1"/>
    <property type="molecule type" value="Genomic_DNA"/>
</dbReference>
<organism evidence="1 2">
    <name type="scientific">Citrus sinensis</name>
    <name type="common">Sweet orange</name>
    <name type="synonym">Citrus aurantium var. sinensis</name>
    <dbReference type="NCBI Taxonomy" id="2711"/>
    <lineage>
        <taxon>Eukaryota</taxon>
        <taxon>Viridiplantae</taxon>
        <taxon>Streptophyta</taxon>
        <taxon>Embryophyta</taxon>
        <taxon>Tracheophyta</taxon>
        <taxon>Spermatophyta</taxon>
        <taxon>Magnoliopsida</taxon>
        <taxon>eudicotyledons</taxon>
        <taxon>Gunneridae</taxon>
        <taxon>Pentapetalae</taxon>
        <taxon>rosids</taxon>
        <taxon>malvids</taxon>
        <taxon>Sapindales</taxon>
        <taxon>Rutaceae</taxon>
        <taxon>Aurantioideae</taxon>
        <taxon>Citrus</taxon>
    </lineage>
</organism>
<dbReference type="Proteomes" id="UP000829398">
    <property type="component" value="Chromosome 9"/>
</dbReference>
<name>A0ACB8I5P1_CITSI</name>
<accession>A0ACB8I5P1</accession>
<protein>
    <submittedName>
        <fullName evidence="1">ANK REP REGION domain-containing protein</fullName>
    </submittedName>
</protein>
<keyword evidence="2" id="KW-1185">Reference proteome</keyword>
<evidence type="ECO:0000313" key="2">
    <source>
        <dbReference type="Proteomes" id="UP000829398"/>
    </source>
</evidence>
<gene>
    <name evidence="1" type="ORF">KPL71_027293</name>
</gene>
<proteinExistence type="predicted"/>